<evidence type="ECO:0000256" key="20">
    <source>
        <dbReference type="ARBA" id="ARBA00061283"/>
    </source>
</evidence>
<dbReference type="GO" id="GO:0008972">
    <property type="term" value="F:phosphomethylpyrimidine kinase activity"/>
    <property type="evidence" value="ECO:0007669"/>
    <property type="project" value="UniProtKB-EC"/>
</dbReference>
<evidence type="ECO:0000256" key="17">
    <source>
        <dbReference type="ARBA" id="ARBA00047334"/>
    </source>
</evidence>
<keyword evidence="15" id="KW-0784">Thiamine biosynthesis</keyword>
<dbReference type="GO" id="GO:0005829">
    <property type="term" value="C:cytosol"/>
    <property type="evidence" value="ECO:0007669"/>
    <property type="project" value="TreeGrafter"/>
</dbReference>
<reference evidence="27" key="1">
    <citation type="submission" date="2019-10" db="EMBL/GenBank/DDBJ databases">
        <title>Complete genome sequence of Corynebacterium urogenitalis DSM 108747, isolated from the genital tract of a cow.</title>
        <authorList>
            <person name="Ruckert C."/>
            <person name="Ballas P."/>
            <person name="Wagener K."/>
            <person name="Drillich M."/>
            <person name="Kaempfer P."/>
            <person name="Busse H.-J."/>
            <person name="Ehling-Schulz M."/>
        </authorList>
    </citation>
    <scope>NUCLEOTIDE SEQUENCE [LARGE SCALE GENOMIC DNA]</scope>
    <source>
        <strain evidence="27">LMM 1652</strain>
    </source>
</reference>
<gene>
    <name evidence="26" type="primary">thiD</name>
    <name evidence="26" type="ORF">CUROG_02330</name>
</gene>
<dbReference type="EC" id="2.5.1.3" evidence="9"/>
<dbReference type="PANTHER" id="PTHR20858:SF17">
    <property type="entry name" value="HYDROXYMETHYLPYRIMIDINE_PHOSPHOMETHYLPYRIMIDINE KINASE THI20-RELATED"/>
    <property type="match status" value="1"/>
</dbReference>
<evidence type="ECO:0000313" key="27">
    <source>
        <dbReference type="Proteomes" id="UP000326711"/>
    </source>
</evidence>
<evidence type="ECO:0000256" key="2">
    <source>
        <dbReference type="ARBA" id="ARBA00000565"/>
    </source>
</evidence>
<proteinExistence type="inferred from homology"/>
<comment type="catalytic activity">
    <reaction evidence="1">
        <text>4-amino-5-hydroxymethyl-2-methylpyrimidine + ATP = 4-amino-2-methyl-5-(phosphooxymethyl)pyrimidine + ADP + H(+)</text>
        <dbReference type="Rhea" id="RHEA:23096"/>
        <dbReference type="ChEBI" id="CHEBI:15378"/>
        <dbReference type="ChEBI" id="CHEBI:16892"/>
        <dbReference type="ChEBI" id="CHEBI:30616"/>
        <dbReference type="ChEBI" id="CHEBI:58354"/>
        <dbReference type="ChEBI" id="CHEBI:456216"/>
        <dbReference type="EC" id="2.7.1.49"/>
    </reaction>
</comment>
<comment type="pathway">
    <text evidence="7">Cofactor biosynthesis; thiamine diphosphate biosynthesis; thiamine phosphate from 4-amino-2-methyl-5-diphosphomethylpyrimidine and 4-methyl-5-(2-phosphoethyl)-thiazole: step 1/1.</text>
</comment>
<sequence length="519" mass="56020">MSIPSCPRVLSIAGTDPTGGAGIQADLKAIGAAGGYGMSVTTALVAQNTQGVRSIHTPPVSFLEAQLEAVFDDVTVDAVKVGMLGDVTITDTVRRWLQEHPVSVVVIDPVMVATSGDRLLSEEAEEAVRGFVEDCATLVTPNVPELAVLVNQPVARSFDEVIEQARNLAAQSSVMVLAKGGHLDGDRADNALVTPEGTVTTVPVARIATKNTHGTGCSLSSAVATRLAAGDAPERAVAWSTRWLHDAIVHADALHVGQGHGPVDHFHQLRIRAQAGSSQPWLGEDWSEIPERGEQASPEISPVGPHTQRLWGLVAGSIWPDIQRLPFIRDLRSGALRREDFAFYLNQDAMYLRTYSRALAALSSAAPSATEQVFWAQSAANTLVEEAELHRTWLAAEAQRSSIGAEHPSPVTKAYTDHLLASVLGDDYAVGVAAVLPCYWLYAEIGQHLHEAATPEHPYVAWLETYKDEDFVEATRRALGVVEQALESAGSEQRERAEQAFIYASLHEREFFDQASRAW</sequence>
<accession>A0A5J6Z8B9</accession>
<evidence type="ECO:0000256" key="23">
    <source>
        <dbReference type="ARBA" id="ARBA00067202"/>
    </source>
</evidence>
<dbReference type="Pfam" id="PF08543">
    <property type="entry name" value="Phos_pyr_kin"/>
    <property type="match status" value="1"/>
</dbReference>
<dbReference type="InterPro" id="IPR013749">
    <property type="entry name" value="PM/HMP-P_kinase-1"/>
</dbReference>
<evidence type="ECO:0000313" key="26">
    <source>
        <dbReference type="EMBL" id="QFQ01857.1"/>
    </source>
</evidence>
<dbReference type="EMBL" id="CP045032">
    <property type="protein sequence ID" value="QFQ01857.1"/>
    <property type="molecule type" value="Genomic_DNA"/>
</dbReference>
<evidence type="ECO:0000256" key="21">
    <source>
        <dbReference type="ARBA" id="ARBA00061288"/>
    </source>
</evidence>
<evidence type="ECO:0000256" key="10">
    <source>
        <dbReference type="ARBA" id="ARBA00012963"/>
    </source>
</evidence>
<evidence type="ECO:0000256" key="12">
    <source>
        <dbReference type="ARBA" id="ARBA00022741"/>
    </source>
</evidence>
<dbReference type="InterPro" id="IPR016084">
    <property type="entry name" value="Haem_Oase-like_multi-hlx"/>
</dbReference>
<keyword evidence="14" id="KW-0067">ATP-binding</keyword>
<evidence type="ECO:0000256" key="9">
    <source>
        <dbReference type="ARBA" id="ARBA00012830"/>
    </source>
</evidence>
<keyword evidence="13 26" id="KW-0418">Kinase</keyword>
<comment type="function">
    <text evidence="4">Condenses 4-methyl-5-(beta-hydroxyethyl)thiazole monophosphate (THZ-P) and 2-methyl-4-amino-5-hydroxymethyl pyrimidine pyrophosphate (HMP-PP) to form thiamine monophosphate (TMP).</text>
</comment>
<name>A0A5J6Z8B9_9CORY</name>
<dbReference type="UniPathway" id="UPA00060">
    <property type="reaction ID" value="UER00138"/>
</dbReference>
<evidence type="ECO:0000256" key="8">
    <source>
        <dbReference type="ARBA" id="ARBA00012135"/>
    </source>
</evidence>
<evidence type="ECO:0000256" key="16">
    <source>
        <dbReference type="ARBA" id="ARBA00023268"/>
    </source>
</evidence>
<dbReference type="CDD" id="cd19365">
    <property type="entry name" value="TenA_C-like"/>
    <property type="match status" value="1"/>
</dbReference>
<keyword evidence="27" id="KW-1185">Reference proteome</keyword>
<dbReference type="AlphaFoldDB" id="A0A5J6Z8B9"/>
<dbReference type="NCBIfam" id="TIGR00097">
    <property type="entry name" value="HMP-P_kinase"/>
    <property type="match status" value="1"/>
</dbReference>
<dbReference type="Gene3D" id="1.20.910.10">
    <property type="entry name" value="Heme oxygenase-like"/>
    <property type="match status" value="1"/>
</dbReference>
<evidence type="ECO:0000256" key="18">
    <source>
        <dbReference type="ARBA" id="ARBA00047851"/>
    </source>
</evidence>
<dbReference type="Pfam" id="PF03070">
    <property type="entry name" value="TENA_THI-4"/>
    <property type="match status" value="1"/>
</dbReference>
<evidence type="ECO:0000256" key="14">
    <source>
        <dbReference type="ARBA" id="ARBA00022840"/>
    </source>
</evidence>
<evidence type="ECO:0000259" key="25">
    <source>
        <dbReference type="Pfam" id="PF08543"/>
    </source>
</evidence>
<dbReference type="FunFam" id="3.40.1190.20:FF:000003">
    <property type="entry name" value="Phosphomethylpyrimidine kinase ThiD"/>
    <property type="match status" value="1"/>
</dbReference>
<dbReference type="EC" id="2.7.4.7" evidence="10"/>
<comment type="cofactor">
    <cofactor evidence="3">
        <name>Mg(2+)</name>
        <dbReference type="ChEBI" id="CHEBI:18420"/>
    </cofactor>
</comment>
<evidence type="ECO:0000256" key="6">
    <source>
        <dbReference type="ARBA" id="ARBA00004769"/>
    </source>
</evidence>
<dbReference type="GO" id="GO:0004789">
    <property type="term" value="F:thiamine-phosphate diphosphorylase activity"/>
    <property type="evidence" value="ECO:0007669"/>
    <property type="project" value="UniProtKB-EC"/>
</dbReference>
<feature type="domain" description="Thiaminase-2/PQQC" evidence="24">
    <location>
        <begin position="318"/>
        <end position="517"/>
    </location>
</feature>
<dbReference type="CDD" id="cd01169">
    <property type="entry name" value="HMPP_kinase"/>
    <property type="match status" value="1"/>
</dbReference>
<feature type="domain" description="Pyridoxamine kinase/Phosphomethylpyrimidine kinase" evidence="25">
    <location>
        <begin position="16"/>
        <end position="264"/>
    </location>
</feature>
<evidence type="ECO:0000256" key="3">
    <source>
        <dbReference type="ARBA" id="ARBA00001946"/>
    </source>
</evidence>
<dbReference type="GO" id="GO:0009228">
    <property type="term" value="P:thiamine biosynthetic process"/>
    <property type="evidence" value="ECO:0007669"/>
    <property type="project" value="UniProtKB-KW"/>
</dbReference>
<comment type="catalytic activity">
    <reaction evidence="2">
        <text>4-amino-2-methyl-5-(phosphooxymethyl)pyrimidine + ATP = 4-amino-2-methyl-5-(diphosphooxymethyl)pyrimidine + ADP</text>
        <dbReference type="Rhea" id="RHEA:19893"/>
        <dbReference type="ChEBI" id="CHEBI:30616"/>
        <dbReference type="ChEBI" id="CHEBI:57841"/>
        <dbReference type="ChEBI" id="CHEBI:58354"/>
        <dbReference type="ChEBI" id="CHEBI:456216"/>
        <dbReference type="EC" id="2.7.4.7"/>
    </reaction>
</comment>
<evidence type="ECO:0000256" key="5">
    <source>
        <dbReference type="ARBA" id="ARBA00003848"/>
    </source>
</evidence>
<evidence type="ECO:0000256" key="15">
    <source>
        <dbReference type="ARBA" id="ARBA00022977"/>
    </source>
</evidence>
<dbReference type="PANTHER" id="PTHR20858">
    <property type="entry name" value="PHOSPHOMETHYLPYRIMIDINE KINASE"/>
    <property type="match status" value="1"/>
</dbReference>
<comment type="catalytic activity">
    <reaction evidence="19">
        <text>2-[(2R,5Z)-2-carboxy-4-methylthiazol-5(2H)-ylidene]ethyl phosphate + 4-amino-2-methyl-5-(diphosphooxymethyl)pyrimidine + 2 H(+) = thiamine phosphate + CO2 + diphosphate</text>
        <dbReference type="Rhea" id="RHEA:47844"/>
        <dbReference type="ChEBI" id="CHEBI:15378"/>
        <dbReference type="ChEBI" id="CHEBI:16526"/>
        <dbReference type="ChEBI" id="CHEBI:33019"/>
        <dbReference type="ChEBI" id="CHEBI:37575"/>
        <dbReference type="ChEBI" id="CHEBI:57841"/>
        <dbReference type="ChEBI" id="CHEBI:62899"/>
        <dbReference type="EC" id="2.5.1.3"/>
    </reaction>
</comment>
<keyword evidence="12" id="KW-0547">Nucleotide-binding</keyword>
<keyword evidence="16" id="KW-0511">Multifunctional enzyme</keyword>
<dbReference type="KEGG" id="cuo:CUROG_02330"/>
<comment type="similarity">
    <text evidence="21">In the central section; belongs to the ThiD family.</text>
</comment>
<evidence type="ECO:0000256" key="22">
    <source>
        <dbReference type="ARBA" id="ARBA00061559"/>
    </source>
</evidence>
<evidence type="ECO:0000256" key="19">
    <source>
        <dbReference type="ARBA" id="ARBA00047883"/>
    </source>
</evidence>
<dbReference type="SUPFAM" id="SSF53613">
    <property type="entry name" value="Ribokinase-like"/>
    <property type="match status" value="1"/>
</dbReference>
<comment type="pathway">
    <text evidence="6">Cofactor biosynthesis; thiamine diphosphate biosynthesis; 4-amino-2-methyl-5-diphosphomethylpyrimidine from 5-amino-1-(5-phospho-D-ribosyl)imidazole: step 3/3.</text>
</comment>
<evidence type="ECO:0000259" key="24">
    <source>
        <dbReference type="Pfam" id="PF03070"/>
    </source>
</evidence>
<evidence type="ECO:0000256" key="4">
    <source>
        <dbReference type="ARBA" id="ARBA00003814"/>
    </source>
</evidence>
<evidence type="ECO:0000256" key="7">
    <source>
        <dbReference type="ARBA" id="ARBA00005165"/>
    </source>
</evidence>
<comment type="catalytic activity">
    <reaction evidence="18">
        <text>2-(2-carboxy-4-methylthiazol-5-yl)ethyl phosphate + 4-amino-2-methyl-5-(diphosphooxymethyl)pyrimidine + 2 H(+) = thiamine phosphate + CO2 + diphosphate</text>
        <dbReference type="Rhea" id="RHEA:47848"/>
        <dbReference type="ChEBI" id="CHEBI:15378"/>
        <dbReference type="ChEBI" id="CHEBI:16526"/>
        <dbReference type="ChEBI" id="CHEBI:33019"/>
        <dbReference type="ChEBI" id="CHEBI:37575"/>
        <dbReference type="ChEBI" id="CHEBI:57841"/>
        <dbReference type="ChEBI" id="CHEBI:62890"/>
        <dbReference type="EC" id="2.5.1.3"/>
    </reaction>
</comment>
<comment type="similarity">
    <text evidence="22">In the C-terminal section; belongs to the thiaminase-2 family.</text>
</comment>
<dbReference type="NCBIfam" id="NF011301">
    <property type="entry name" value="PRK14713.1"/>
    <property type="match status" value="1"/>
</dbReference>
<keyword evidence="11 26" id="KW-0808">Transferase</keyword>
<dbReference type="InterPro" id="IPR004399">
    <property type="entry name" value="HMP/HMP-P_kinase_dom"/>
</dbReference>
<dbReference type="GO" id="GO:0005524">
    <property type="term" value="F:ATP binding"/>
    <property type="evidence" value="ECO:0007669"/>
    <property type="project" value="UniProtKB-KW"/>
</dbReference>
<comment type="catalytic activity">
    <reaction evidence="17">
        <text>4-methyl-5-(2-phosphooxyethyl)-thiazole + 4-amino-2-methyl-5-(diphosphooxymethyl)pyrimidine + H(+) = thiamine phosphate + diphosphate</text>
        <dbReference type="Rhea" id="RHEA:22328"/>
        <dbReference type="ChEBI" id="CHEBI:15378"/>
        <dbReference type="ChEBI" id="CHEBI:33019"/>
        <dbReference type="ChEBI" id="CHEBI:37575"/>
        <dbReference type="ChEBI" id="CHEBI:57841"/>
        <dbReference type="ChEBI" id="CHEBI:58296"/>
        <dbReference type="EC" id="2.5.1.3"/>
    </reaction>
</comment>
<dbReference type="Proteomes" id="UP000326711">
    <property type="component" value="Chromosome"/>
</dbReference>
<dbReference type="GO" id="GO:0009229">
    <property type="term" value="P:thiamine diphosphate biosynthetic process"/>
    <property type="evidence" value="ECO:0007669"/>
    <property type="project" value="UniProtKB-UniPathway"/>
</dbReference>
<dbReference type="Gene3D" id="3.40.1190.20">
    <property type="match status" value="1"/>
</dbReference>
<dbReference type="OrthoDB" id="34166at2"/>
<dbReference type="EC" id="2.7.1.49" evidence="8"/>
<evidence type="ECO:0000256" key="1">
    <source>
        <dbReference type="ARBA" id="ARBA00000151"/>
    </source>
</evidence>
<comment type="similarity">
    <text evidence="20">In the N-terminal section; belongs to the thiamine-phosphate synthase family.</text>
</comment>
<evidence type="ECO:0000256" key="13">
    <source>
        <dbReference type="ARBA" id="ARBA00022777"/>
    </source>
</evidence>
<comment type="function">
    <text evidence="5">Catalyzes the phosphorylation of hydroxymethylpyrimidine phosphate (HMP-P) to HMP-PP, and of HMP to HMP-P.</text>
</comment>
<evidence type="ECO:0000256" key="11">
    <source>
        <dbReference type="ARBA" id="ARBA00022679"/>
    </source>
</evidence>
<organism evidence="26 27">
    <name type="scientific">Corynebacterium urogenitale</name>
    <dbReference type="NCBI Taxonomy" id="2487892"/>
    <lineage>
        <taxon>Bacteria</taxon>
        <taxon>Bacillati</taxon>
        <taxon>Actinomycetota</taxon>
        <taxon>Actinomycetes</taxon>
        <taxon>Mycobacteriales</taxon>
        <taxon>Corynebacteriaceae</taxon>
        <taxon>Corynebacterium</taxon>
    </lineage>
</organism>
<protein>
    <recommendedName>
        <fullName evidence="23">Thiamine biosynthesis multifunctional protein ThiED</fullName>
        <ecNumber evidence="9">2.5.1.3</ecNumber>
        <ecNumber evidence="8">2.7.1.49</ecNumber>
        <ecNumber evidence="10">2.7.4.7</ecNumber>
    </recommendedName>
</protein>
<dbReference type="GO" id="GO:0008902">
    <property type="term" value="F:hydroxymethylpyrimidine kinase activity"/>
    <property type="evidence" value="ECO:0007669"/>
    <property type="project" value="UniProtKB-EC"/>
</dbReference>
<dbReference type="InterPro" id="IPR029056">
    <property type="entry name" value="Ribokinase-like"/>
</dbReference>
<dbReference type="InterPro" id="IPR004305">
    <property type="entry name" value="Thiaminase-2/PQQC"/>
</dbReference>
<dbReference type="SUPFAM" id="SSF48613">
    <property type="entry name" value="Heme oxygenase-like"/>
    <property type="match status" value="1"/>
</dbReference>